<evidence type="ECO:0000256" key="3">
    <source>
        <dbReference type="ARBA" id="ARBA00022475"/>
    </source>
</evidence>
<dbReference type="Gene3D" id="3.40.190.10">
    <property type="entry name" value="Periplasmic binding protein-like II"/>
    <property type="match status" value="2"/>
</dbReference>
<dbReference type="RefSeq" id="WP_145748821.1">
    <property type="nucleotide sequence ID" value="NZ_VITN01000002.1"/>
</dbReference>
<comment type="subcellular location">
    <subcellularLocation>
        <location evidence="1">Endomembrane system</location>
    </subcellularLocation>
</comment>
<name>A0A560FPU7_9PROT</name>
<evidence type="ECO:0000313" key="6">
    <source>
        <dbReference type="EMBL" id="TWB23643.1"/>
    </source>
</evidence>
<dbReference type="PANTHER" id="PTHR30024">
    <property type="entry name" value="ALIPHATIC SULFONATES-BINDING PROTEIN-RELATED"/>
    <property type="match status" value="1"/>
</dbReference>
<keyword evidence="6" id="KW-0547">Nucleotide-binding</keyword>
<dbReference type="Pfam" id="PF13379">
    <property type="entry name" value="NMT1_2"/>
    <property type="match status" value="1"/>
</dbReference>
<dbReference type="CDD" id="cd13553">
    <property type="entry name" value="PBP2_NrtA_CpmA_like"/>
    <property type="match status" value="1"/>
</dbReference>
<dbReference type="Proteomes" id="UP000319859">
    <property type="component" value="Unassembled WGS sequence"/>
</dbReference>
<organism evidence="6 7">
    <name type="scientific">Nitrospirillum amazonense</name>
    <dbReference type="NCBI Taxonomy" id="28077"/>
    <lineage>
        <taxon>Bacteria</taxon>
        <taxon>Pseudomonadati</taxon>
        <taxon>Pseudomonadota</taxon>
        <taxon>Alphaproteobacteria</taxon>
        <taxon>Rhodospirillales</taxon>
        <taxon>Azospirillaceae</taxon>
        <taxon>Nitrospirillum</taxon>
    </lineage>
</organism>
<evidence type="ECO:0000256" key="1">
    <source>
        <dbReference type="ARBA" id="ARBA00004308"/>
    </source>
</evidence>
<dbReference type="GO" id="GO:0012505">
    <property type="term" value="C:endomembrane system"/>
    <property type="evidence" value="ECO:0007669"/>
    <property type="project" value="UniProtKB-SubCell"/>
</dbReference>
<accession>A0A560FPU7</accession>
<keyword evidence="5" id="KW-0472">Membrane</keyword>
<comment type="caution">
    <text evidence="6">The sequence shown here is derived from an EMBL/GenBank/DDBJ whole genome shotgun (WGS) entry which is preliminary data.</text>
</comment>
<dbReference type="EMBL" id="VITN01000002">
    <property type="protein sequence ID" value="TWB23643.1"/>
    <property type="molecule type" value="Genomic_DNA"/>
</dbReference>
<evidence type="ECO:0000313" key="7">
    <source>
        <dbReference type="Proteomes" id="UP000319859"/>
    </source>
</evidence>
<keyword evidence="6" id="KW-0067">ATP-binding</keyword>
<reference evidence="6 7" key="1">
    <citation type="submission" date="2019-06" db="EMBL/GenBank/DDBJ databases">
        <title>Genomic Encyclopedia of Type Strains, Phase IV (KMG-V): Genome sequencing to study the core and pangenomes of soil and plant-associated prokaryotes.</title>
        <authorList>
            <person name="Whitman W."/>
        </authorList>
    </citation>
    <scope>NUCLEOTIDE SEQUENCE [LARGE SCALE GENOMIC DNA]</scope>
    <source>
        <strain evidence="6 7">BR 11880</strain>
    </source>
</reference>
<evidence type="ECO:0000256" key="4">
    <source>
        <dbReference type="ARBA" id="ARBA00022519"/>
    </source>
</evidence>
<dbReference type="GO" id="GO:0005524">
    <property type="term" value="F:ATP binding"/>
    <property type="evidence" value="ECO:0007669"/>
    <property type="project" value="UniProtKB-KW"/>
</dbReference>
<keyword evidence="2" id="KW-0813">Transport</keyword>
<dbReference type="InterPro" id="IPR044527">
    <property type="entry name" value="NrtA/CpmA_ABC-bd_dom"/>
</dbReference>
<gene>
    <name evidence="6" type="ORF">FBZ89_102400</name>
</gene>
<dbReference type="PANTHER" id="PTHR30024:SF43">
    <property type="entry name" value="BLL4572 PROTEIN"/>
    <property type="match status" value="1"/>
</dbReference>
<keyword evidence="3" id="KW-1003">Cell membrane</keyword>
<dbReference type="SUPFAM" id="SSF53850">
    <property type="entry name" value="Periplasmic binding protein-like II"/>
    <property type="match status" value="1"/>
</dbReference>
<protein>
    <submittedName>
        <fullName evidence="6">NitT/TauT family transport system ATP-binding protein/nitrate/nitrite transport system substrate-binding protein</fullName>
    </submittedName>
</protein>
<evidence type="ECO:0000256" key="5">
    <source>
        <dbReference type="ARBA" id="ARBA00023136"/>
    </source>
</evidence>
<sequence length="351" mass="36924">MTVSRPVRMGLLRLTDSAPVIHAQTAGLFAAEGLDVTLSVEPSWANLADKLSYGLLDAAVMLPPLVLAMALGLRPAAARLIIPMSLSQHGDAVTLSNELAEPILAGGRPDDAEAGRRLATLLRARAQANGPRVTLAVVHAWSTHALLFKRWLHAAGIDPQADVDWAIVPPADSVAAIESGRIDGFCAGAPWGAVAAAAGVGRTVALSSDIMPGHPEKCLAVREAWAEEQPEALQGLLRALLRSAKDCADPANTPAIAATLAQPTFLNLPPDIIAASLPGGAREGVGQDTDVCRFAIPEATRPTLAQARWLLDQMARWRDLPVSAAEADTLATRIYRPDLYEAAQAVSISPY</sequence>
<keyword evidence="4" id="KW-0997">Cell inner membrane</keyword>
<proteinExistence type="predicted"/>
<evidence type="ECO:0000256" key="2">
    <source>
        <dbReference type="ARBA" id="ARBA00022448"/>
    </source>
</evidence>
<dbReference type="AlphaFoldDB" id="A0A560FPU7"/>
<dbReference type="OrthoDB" id="570524at2"/>